<dbReference type="Proteomes" id="UP000828390">
    <property type="component" value="Unassembled WGS sequence"/>
</dbReference>
<organism evidence="1 2">
    <name type="scientific">Dreissena polymorpha</name>
    <name type="common">Zebra mussel</name>
    <name type="synonym">Mytilus polymorpha</name>
    <dbReference type="NCBI Taxonomy" id="45954"/>
    <lineage>
        <taxon>Eukaryota</taxon>
        <taxon>Metazoa</taxon>
        <taxon>Spiralia</taxon>
        <taxon>Lophotrochozoa</taxon>
        <taxon>Mollusca</taxon>
        <taxon>Bivalvia</taxon>
        <taxon>Autobranchia</taxon>
        <taxon>Heteroconchia</taxon>
        <taxon>Euheterodonta</taxon>
        <taxon>Imparidentia</taxon>
        <taxon>Neoheterodontei</taxon>
        <taxon>Myida</taxon>
        <taxon>Dreissenoidea</taxon>
        <taxon>Dreissenidae</taxon>
        <taxon>Dreissena</taxon>
    </lineage>
</organism>
<evidence type="ECO:0000313" key="1">
    <source>
        <dbReference type="EMBL" id="KAH3697251.1"/>
    </source>
</evidence>
<sequence>MARIAPMAVFVRKTERTTRVYARMGGMERTVNKSSVPGLDIVTTVEPVFPHLPIPTIRAAIVLQDGKENVVISWIALVDRIAPMAVCVLKTERTTRVYARMGGTARNVNSSSVPGLDIVTTVELVSQHRPIPTSRAAIAL</sequence>
<evidence type="ECO:0000313" key="2">
    <source>
        <dbReference type="Proteomes" id="UP000828390"/>
    </source>
</evidence>
<protein>
    <submittedName>
        <fullName evidence="1">Uncharacterized protein</fullName>
    </submittedName>
</protein>
<proteinExistence type="predicted"/>
<keyword evidence="2" id="KW-1185">Reference proteome</keyword>
<reference evidence="1" key="1">
    <citation type="journal article" date="2019" name="bioRxiv">
        <title>The Genome of the Zebra Mussel, Dreissena polymorpha: A Resource for Invasive Species Research.</title>
        <authorList>
            <person name="McCartney M.A."/>
            <person name="Auch B."/>
            <person name="Kono T."/>
            <person name="Mallez S."/>
            <person name="Zhang Y."/>
            <person name="Obille A."/>
            <person name="Becker A."/>
            <person name="Abrahante J.E."/>
            <person name="Garbe J."/>
            <person name="Badalamenti J.P."/>
            <person name="Herman A."/>
            <person name="Mangelson H."/>
            <person name="Liachko I."/>
            <person name="Sullivan S."/>
            <person name="Sone E.D."/>
            <person name="Koren S."/>
            <person name="Silverstein K.A.T."/>
            <person name="Beckman K.B."/>
            <person name="Gohl D.M."/>
        </authorList>
    </citation>
    <scope>NUCLEOTIDE SEQUENCE</scope>
    <source>
        <strain evidence="1">Duluth1</strain>
        <tissue evidence="1">Whole animal</tissue>
    </source>
</reference>
<reference evidence="1" key="2">
    <citation type="submission" date="2020-11" db="EMBL/GenBank/DDBJ databases">
        <authorList>
            <person name="McCartney M.A."/>
            <person name="Auch B."/>
            <person name="Kono T."/>
            <person name="Mallez S."/>
            <person name="Becker A."/>
            <person name="Gohl D.M."/>
            <person name="Silverstein K.A.T."/>
            <person name="Koren S."/>
            <person name="Bechman K.B."/>
            <person name="Herman A."/>
            <person name="Abrahante J.E."/>
            <person name="Garbe J."/>
        </authorList>
    </citation>
    <scope>NUCLEOTIDE SEQUENCE</scope>
    <source>
        <strain evidence="1">Duluth1</strain>
        <tissue evidence="1">Whole animal</tissue>
    </source>
</reference>
<dbReference type="EMBL" id="JAIWYP010000016">
    <property type="protein sequence ID" value="KAH3697251.1"/>
    <property type="molecule type" value="Genomic_DNA"/>
</dbReference>
<name>A0A9D4BCA0_DREPO</name>
<gene>
    <name evidence="1" type="ORF">DPMN_084743</name>
</gene>
<accession>A0A9D4BCA0</accession>
<dbReference type="AlphaFoldDB" id="A0A9D4BCA0"/>
<comment type="caution">
    <text evidence="1">The sequence shown here is derived from an EMBL/GenBank/DDBJ whole genome shotgun (WGS) entry which is preliminary data.</text>
</comment>